<feature type="transmembrane region" description="Helical" evidence="7">
    <location>
        <begin position="58"/>
        <end position="79"/>
    </location>
</feature>
<dbReference type="Proteomes" id="UP001174909">
    <property type="component" value="Unassembled WGS sequence"/>
</dbReference>
<dbReference type="GO" id="GO:0022857">
    <property type="term" value="F:transmembrane transporter activity"/>
    <property type="evidence" value="ECO:0007669"/>
    <property type="project" value="InterPro"/>
</dbReference>
<keyword evidence="10" id="KW-1185">Reference proteome</keyword>
<keyword evidence="6 7" id="KW-0472">Membrane</keyword>
<evidence type="ECO:0000313" key="10">
    <source>
        <dbReference type="Proteomes" id="UP001174909"/>
    </source>
</evidence>
<organism evidence="9 10">
    <name type="scientific">Geodia barretti</name>
    <name type="common">Barrett's horny sponge</name>
    <dbReference type="NCBI Taxonomy" id="519541"/>
    <lineage>
        <taxon>Eukaryota</taxon>
        <taxon>Metazoa</taxon>
        <taxon>Porifera</taxon>
        <taxon>Demospongiae</taxon>
        <taxon>Heteroscleromorpha</taxon>
        <taxon>Tetractinellida</taxon>
        <taxon>Astrophorina</taxon>
        <taxon>Geodiidae</taxon>
        <taxon>Geodia</taxon>
    </lineage>
</organism>
<dbReference type="Pfam" id="PF00083">
    <property type="entry name" value="Sugar_tr"/>
    <property type="match status" value="1"/>
</dbReference>
<keyword evidence="5 7" id="KW-1133">Transmembrane helix</keyword>
<evidence type="ECO:0000256" key="3">
    <source>
        <dbReference type="ARBA" id="ARBA00022448"/>
    </source>
</evidence>
<dbReference type="PANTHER" id="PTHR23511">
    <property type="entry name" value="SYNAPTIC VESICLE GLYCOPROTEIN 2"/>
    <property type="match status" value="1"/>
</dbReference>
<evidence type="ECO:0000256" key="2">
    <source>
        <dbReference type="ARBA" id="ARBA00008335"/>
    </source>
</evidence>
<reference evidence="9" key="1">
    <citation type="submission" date="2023-03" db="EMBL/GenBank/DDBJ databases">
        <authorList>
            <person name="Steffen K."/>
            <person name="Cardenas P."/>
        </authorList>
    </citation>
    <scope>NUCLEOTIDE SEQUENCE</scope>
</reference>
<comment type="caution">
    <text evidence="9">The sequence shown here is derived from an EMBL/GenBank/DDBJ whole genome shotgun (WGS) entry which is preliminary data.</text>
</comment>
<dbReference type="AlphaFoldDB" id="A0AA35TTK1"/>
<dbReference type="PANTHER" id="PTHR23511:SF34">
    <property type="entry name" value="SYNAPTIC VESICLE GLYCOPROTEIN 2"/>
    <property type="match status" value="1"/>
</dbReference>
<dbReference type="InterPro" id="IPR020846">
    <property type="entry name" value="MFS_dom"/>
</dbReference>
<dbReference type="Gene3D" id="1.20.1250.20">
    <property type="entry name" value="MFS general substrate transporter like domains"/>
    <property type="match status" value="1"/>
</dbReference>
<evidence type="ECO:0000256" key="4">
    <source>
        <dbReference type="ARBA" id="ARBA00022692"/>
    </source>
</evidence>
<evidence type="ECO:0000313" key="9">
    <source>
        <dbReference type="EMBL" id="CAI8052836.1"/>
    </source>
</evidence>
<dbReference type="InterPro" id="IPR036259">
    <property type="entry name" value="MFS_trans_sf"/>
</dbReference>
<protein>
    <submittedName>
        <fullName evidence="9">Synaptic vesicle 2-related protein</fullName>
    </submittedName>
</protein>
<dbReference type="EMBL" id="CASHTH010004044">
    <property type="protein sequence ID" value="CAI8052836.1"/>
    <property type="molecule type" value="Genomic_DNA"/>
</dbReference>
<evidence type="ECO:0000256" key="6">
    <source>
        <dbReference type="ARBA" id="ARBA00023136"/>
    </source>
</evidence>
<evidence type="ECO:0000259" key="8">
    <source>
        <dbReference type="PROSITE" id="PS50850"/>
    </source>
</evidence>
<comment type="subcellular location">
    <subcellularLocation>
        <location evidence="1">Membrane</location>
        <topology evidence="1">Multi-pass membrane protein</topology>
    </subcellularLocation>
</comment>
<evidence type="ECO:0000256" key="1">
    <source>
        <dbReference type="ARBA" id="ARBA00004141"/>
    </source>
</evidence>
<feature type="domain" description="Major facilitator superfamily (MFS) profile" evidence="8">
    <location>
        <begin position="1"/>
        <end position="109"/>
    </location>
</feature>
<dbReference type="InterPro" id="IPR005828">
    <property type="entry name" value="MFS_sugar_transport-like"/>
</dbReference>
<name>A0AA35TTK1_GEOBA</name>
<proteinExistence type="inferred from homology"/>
<feature type="transmembrane region" description="Helical" evidence="7">
    <location>
        <begin position="23"/>
        <end position="46"/>
    </location>
</feature>
<dbReference type="GO" id="GO:0016020">
    <property type="term" value="C:membrane"/>
    <property type="evidence" value="ECO:0007669"/>
    <property type="project" value="UniProtKB-SubCell"/>
</dbReference>
<sequence length="109" mass="11581">MLTGNTITIEEAIEKMGFGPFQILITVFSGLLWVVFVGFLLGGLIWGVISDIIGRKSTLLIVNIWILVFGVLSAIKVAADDPSGKTFGYPWLLSCRFGVGFGAGGTAQA</sequence>
<comment type="similarity">
    <text evidence="2">Belongs to the major facilitator superfamily.</text>
</comment>
<keyword evidence="4 7" id="KW-0812">Transmembrane</keyword>
<evidence type="ECO:0000256" key="5">
    <source>
        <dbReference type="ARBA" id="ARBA00022989"/>
    </source>
</evidence>
<dbReference type="SUPFAM" id="SSF103473">
    <property type="entry name" value="MFS general substrate transporter"/>
    <property type="match status" value="1"/>
</dbReference>
<dbReference type="PROSITE" id="PS50850">
    <property type="entry name" value="MFS"/>
    <property type="match status" value="1"/>
</dbReference>
<evidence type="ECO:0000256" key="7">
    <source>
        <dbReference type="SAM" id="Phobius"/>
    </source>
</evidence>
<gene>
    <name evidence="9" type="ORF">GBAR_LOCUS28915</name>
</gene>
<keyword evidence="3" id="KW-0813">Transport</keyword>
<accession>A0AA35TTK1</accession>